<dbReference type="PANTHER" id="PTHR36089:SF1">
    <property type="entry name" value="CHITIN SYNTHASE 3 COMPLEX PROTEIN CSI2-RELATED"/>
    <property type="match status" value="1"/>
</dbReference>
<dbReference type="Proteomes" id="UP000292447">
    <property type="component" value="Chromosome III"/>
</dbReference>
<feature type="region of interest" description="Disordered" evidence="1">
    <location>
        <begin position="19"/>
        <end position="87"/>
    </location>
</feature>
<keyword evidence="4" id="KW-1185">Reference proteome</keyword>
<dbReference type="GO" id="GO:0000324">
    <property type="term" value="C:fungal-type vacuole"/>
    <property type="evidence" value="ECO:0007669"/>
    <property type="project" value="TreeGrafter"/>
</dbReference>
<accession>A0A4P6XSP6</accession>
<dbReference type="PANTHER" id="PTHR36089">
    <property type="entry name" value="CHITIN SYNTHASE 3 COMPLEX PROTEIN CSI2-RELATED"/>
    <property type="match status" value="1"/>
</dbReference>
<evidence type="ECO:0000313" key="4">
    <source>
        <dbReference type="Proteomes" id="UP000292447"/>
    </source>
</evidence>
<sequence>MLANADFVTASLSFVARADMPTLNTGTSTTSTSSSSSSSSSSSRSSSSSSSGSTSRASSSSSGLTGMPTISTSSSSSSSAGFTTPSIGVPSKNGNPYISRTSQPLGTVFIAVGSVVAVILLGFALYHLIKSLTASSLAKKTVANEKFAYQKFVHNNNVAYGGLLSTLFNTEYKGSVSKLPLANGSQYFGNDFSNPALSDTERATSRHDLTSMFISPVKEMSNNRASSHALNNSTTNLSVYGRSGADTVDASNANRPNYYMNESINNSEYNLSPETQNARNGERKPRNPIPSMYLEDLIDS</sequence>
<evidence type="ECO:0000256" key="1">
    <source>
        <dbReference type="SAM" id="MobiDB-lite"/>
    </source>
</evidence>
<feature type="transmembrane region" description="Helical" evidence="2">
    <location>
        <begin position="105"/>
        <end position="129"/>
    </location>
</feature>
<keyword evidence="2" id="KW-0812">Transmembrane</keyword>
<organism evidence="3 4">
    <name type="scientific">Metschnikowia aff. pulcherrima</name>
    <dbReference type="NCBI Taxonomy" id="2163413"/>
    <lineage>
        <taxon>Eukaryota</taxon>
        <taxon>Fungi</taxon>
        <taxon>Dikarya</taxon>
        <taxon>Ascomycota</taxon>
        <taxon>Saccharomycotina</taxon>
        <taxon>Pichiomycetes</taxon>
        <taxon>Metschnikowiaceae</taxon>
        <taxon>Metschnikowia</taxon>
    </lineage>
</organism>
<feature type="compositionally biased region" description="Polar residues" evidence="1">
    <location>
        <begin position="262"/>
        <end position="279"/>
    </location>
</feature>
<feature type="region of interest" description="Disordered" evidence="1">
    <location>
        <begin position="262"/>
        <end position="300"/>
    </location>
</feature>
<evidence type="ECO:0000256" key="2">
    <source>
        <dbReference type="SAM" id="Phobius"/>
    </source>
</evidence>
<proteinExistence type="predicted"/>
<evidence type="ECO:0000313" key="3">
    <source>
        <dbReference type="EMBL" id="QBM88864.1"/>
    </source>
</evidence>
<dbReference type="STRING" id="2163413.A0A4P6XSP6"/>
<dbReference type="EMBL" id="CP034458">
    <property type="protein sequence ID" value="QBM88864.1"/>
    <property type="molecule type" value="Genomic_DNA"/>
</dbReference>
<gene>
    <name evidence="3" type="ORF">METSCH_C08450</name>
</gene>
<dbReference type="GO" id="GO:0005935">
    <property type="term" value="C:cellular bud neck"/>
    <property type="evidence" value="ECO:0007669"/>
    <property type="project" value="TreeGrafter"/>
</dbReference>
<name>A0A4P6XSP6_9ASCO</name>
<keyword evidence="2" id="KW-0472">Membrane</keyword>
<reference evidence="4" key="1">
    <citation type="submission" date="2019-03" db="EMBL/GenBank/DDBJ databases">
        <title>Snf2 controls pulcherriminic acid biosynthesis and connects pigmentation and antifungal activity of the yeast Metschnikowia pulcherrima.</title>
        <authorList>
            <person name="Gore-Lloyd D."/>
            <person name="Sumann I."/>
            <person name="Brachmann A.O."/>
            <person name="Schneeberger K."/>
            <person name="Ortiz-Merino R.A."/>
            <person name="Moreno-Beltran M."/>
            <person name="Schlaefli M."/>
            <person name="Kirner P."/>
            <person name="Santos Kron A."/>
            <person name="Wolfe K.H."/>
            <person name="Piel J."/>
            <person name="Ahrens C.H."/>
            <person name="Henk D."/>
            <person name="Freimoser F.M."/>
        </authorList>
    </citation>
    <scope>NUCLEOTIDE SEQUENCE [LARGE SCALE GENOMIC DNA]</scope>
    <source>
        <strain evidence="4">APC 1.2</strain>
    </source>
</reference>
<dbReference type="AlphaFoldDB" id="A0A4P6XSP6"/>
<protein>
    <submittedName>
        <fullName evidence="3">Uncharacterized protein</fullName>
    </submittedName>
</protein>
<dbReference type="InterPro" id="IPR051009">
    <property type="entry name" value="PRM"/>
</dbReference>
<keyword evidence="2" id="KW-1133">Transmembrane helix</keyword>
<feature type="compositionally biased region" description="Low complexity" evidence="1">
    <location>
        <begin position="25"/>
        <end position="62"/>
    </location>
</feature>